<dbReference type="Proteomes" id="UP000184171">
    <property type="component" value="Unassembled WGS sequence"/>
</dbReference>
<protein>
    <submittedName>
        <fullName evidence="1">Molybdate transport system substrate-binding protein</fullName>
    </submittedName>
</protein>
<evidence type="ECO:0000313" key="1">
    <source>
        <dbReference type="EMBL" id="SHI72924.1"/>
    </source>
</evidence>
<dbReference type="Gene3D" id="3.40.190.10">
    <property type="entry name" value="Periplasmic binding protein-like II"/>
    <property type="match status" value="2"/>
</dbReference>
<dbReference type="PROSITE" id="PS51257">
    <property type="entry name" value="PROKAR_LIPOPROTEIN"/>
    <property type="match status" value="1"/>
</dbReference>
<dbReference type="STRING" id="1122189.SAMN02745165_00691"/>
<dbReference type="PANTHER" id="PTHR30632">
    <property type="entry name" value="MOLYBDATE-BINDING PERIPLASMIC PROTEIN"/>
    <property type="match status" value="1"/>
</dbReference>
<gene>
    <name evidence="1" type="ORF">SAMN02745165_00691</name>
</gene>
<dbReference type="EMBL" id="FQZT01000002">
    <property type="protein sequence ID" value="SHI72924.1"/>
    <property type="molecule type" value="Genomic_DNA"/>
</dbReference>
<dbReference type="InterPro" id="IPR050682">
    <property type="entry name" value="ModA/WtpA"/>
</dbReference>
<proteinExistence type="predicted"/>
<organism evidence="1 2">
    <name type="scientific">Malonomonas rubra DSM 5091</name>
    <dbReference type="NCBI Taxonomy" id="1122189"/>
    <lineage>
        <taxon>Bacteria</taxon>
        <taxon>Pseudomonadati</taxon>
        <taxon>Thermodesulfobacteriota</taxon>
        <taxon>Desulfuromonadia</taxon>
        <taxon>Desulfuromonadales</taxon>
        <taxon>Geopsychrobacteraceae</taxon>
        <taxon>Malonomonas</taxon>
    </lineage>
</organism>
<dbReference type="AlphaFoldDB" id="A0A1M6DHY3"/>
<reference evidence="1 2" key="1">
    <citation type="submission" date="2016-11" db="EMBL/GenBank/DDBJ databases">
        <authorList>
            <person name="Jaros S."/>
            <person name="Januszkiewicz K."/>
            <person name="Wedrychowicz H."/>
        </authorList>
    </citation>
    <scope>NUCLEOTIDE SEQUENCE [LARGE SCALE GENOMIC DNA]</scope>
    <source>
        <strain evidence="1 2">DSM 5091</strain>
    </source>
</reference>
<keyword evidence="2" id="KW-1185">Reference proteome</keyword>
<sequence length="259" mass="29267">MLKQILLIILCFFLLVACDMQEYPAPPGSDRKEILIYSGMTMIKPLLEVSKLFEQQENCVVKITYGGSGHIMRSVQINKIGDLFFPGNKLYIDELAEQEMIEETALVGYNQAALFVQPGNPKQITPDLHNLTDARFNVVIGSETSGAIGRETKRILDNFGIYQQVIDNALYLTTDSKGLNRAMRSHDADLVMNWKAVGYFPENKGKMEILPHPEEPLHRRPLVIGTLRYSQNPKLAGKFLRLISSETGQQIFQKFGFLD</sequence>
<evidence type="ECO:0000313" key="2">
    <source>
        <dbReference type="Proteomes" id="UP000184171"/>
    </source>
</evidence>
<dbReference type="PANTHER" id="PTHR30632:SF0">
    <property type="entry name" value="SULFATE-BINDING PROTEIN"/>
    <property type="match status" value="1"/>
</dbReference>
<dbReference type="GO" id="GO:0015689">
    <property type="term" value="P:molybdate ion transport"/>
    <property type="evidence" value="ECO:0007669"/>
    <property type="project" value="TreeGrafter"/>
</dbReference>
<accession>A0A1M6DHY3</accession>
<dbReference type="SUPFAM" id="SSF53850">
    <property type="entry name" value="Periplasmic binding protein-like II"/>
    <property type="match status" value="1"/>
</dbReference>
<name>A0A1M6DHY3_MALRU</name>
<dbReference type="Pfam" id="PF13531">
    <property type="entry name" value="SBP_bac_11"/>
    <property type="match status" value="1"/>
</dbReference>
<dbReference type="GO" id="GO:0030973">
    <property type="term" value="F:molybdate ion binding"/>
    <property type="evidence" value="ECO:0007669"/>
    <property type="project" value="TreeGrafter"/>
</dbReference>